<organism evidence="1">
    <name type="scientific">viral metagenome</name>
    <dbReference type="NCBI Taxonomy" id="1070528"/>
    <lineage>
        <taxon>unclassified sequences</taxon>
        <taxon>metagenomes</taxon>
        <taxon>organismal metagenomes</taxon>
    </lineage>
</organism>
<proteinExistence type="predicted"/>
<gene>
    <name evidence="1" type="ORF">MM415B01448_0014</name>
</gene>
<reference evidence="1" key="1">
    <citation type="submission" date="2020-03" db="EMBL/GenBank/DDBJ databases">
        <title>The deep terrestrial virosphere.</title>
        <authorList>
            <person name="Holmfeldt K."/>
            <person name="Nilsson E."/>
            <person name="Simone D."/>
            <person name="Lopez-Fernandez M."/>
            <person name="Wu X."/>
            <person name="de Brujin I."/>
            <person name="Lundin D."/>
            <person name="Andersson A."/>
            <person name="Bertilsson S."/>
            <person name="Dopson M."/>
        </authorList>
    </citation>
    <scope>NUCLEOTIDE SEQUENCE</scope>
    <source>
        <strain evidence="1">MM415B01448</strain>
    </source>
</reference>
<sequence>MKITKIYKIRMWVNEKRDRRGNLKPHPINKTEIVINNLEYAKSIYEQFKSEMKMYKGYKSYVSGYCQLFEPHIFENGTLAYWPDKEKYIEKYEF</sequence>
<dbReference type="AlphaFoldDB" id="A0A6M3IPV9"/>
<name>A0A6M3IPV9_9ZZZZ</name>
<evidence type="ECO:0000313" key="1">
    <source>
        <dbReference type="EMBL" id="QJA58442.1"/>
    </source>
</evidence>
<accession>A0A6M3IPV9</accession>
<protein>
    <submittedName>
        <fullName evidence="1">Uncharacterized protein</fullName>
    </submittedName>
</protein>
<dbReference type="EMBL" id="MT141324">
    <property type="protein sequence ID" value="QJA58442.1"/>
    <property type="molecule type" value="Genomic_DNA"/>
</dbReference>